<dbReference type="Gene3D" id="3.30.420.40">
    <property type="match status" value="1"/>
</dbReference>
<dbReference type="InParanoid" id="A0A2J6TCR5"/>
<dbReference type="InterPro" id="IPR050273">
    <property type="entry name" value="GppA/Ppx_hydrolase"/>
</dbReference>
<dbReference type="PANTHER" id="PTHR30005:SF0">
    <property type="entry name" value="RETROGRADE REGULATION PROTEIN 2"/>
    <property type="match status" value="1"/>
</dbReference>
<dbReference type="InterPro" id="IPR057512">
    <property type="entry name" value="RTG2_C"/>
</dbReference>
<dbReference type="Pfam" id="PF02541">
    <property type="entry name" value="Ppx-GppA"/>
    <property type="match status" value="1"/>
</dbReference>
<dbReference type="PANTHER" id="PTHR30005">
    <property type="entry name" value="EXOPOLYPHOSPHATASE"/>
    <property type="match status" value="1"/>
</dbReference>
<dbReference type="GO" id="GO:0006357">
    <property type="term" value="P:regulation of transcription by RNA polymerase II"/>
    <property type="evidence" value="ECO:0007669"/>
    <property type="project" value="TreeGrafter"/>
</dbReference>
<dbReference type="Proteomes" id="UP000235371">
    <property type="component" value="Unassembled WGS sequence"/>
</dbReference>
<gene>
    <name evidence="3" type="ORF">K444DRAFT_652576</name>
</gene>
<dbReference type="FunFam" id="3.30.420.40:FF:000191">
    <property type="entry name" value="Retrograde regulation protein 2"/>
    <property type="match status" value="1"/>
</dbReference>
<dbReference type="InterPro" id="IPR043129">
    <property type="entry name" value="ATPase_NBD"/>
</dbReference>
<dbReference type="Pfam" id="PF23566">
    <property type="entry name" value="RTG2_C"/>
    <property type="match status" value="1"/>
</dbReference>
<proteinExistence type="predicted"/>
<dbReference type="InterPro" id="IPR003695">
    <property type="entry name" value="Ppx_GppA_N"/>
</dbReference>
<dbReference type="EMBL" id="KZ613788">
    <property type="protein sequence ID" value="PMD60772.1"/>
    <property type="molecule type" value="Genomic_DNA"/>
</dbReference>
<evidence type="ECO:0000313" key="3">
    <source>
        <dbReference type="EMBL" id="PMD60772.1"/>
    </source>
</evidence>
<evidence type="ECO:0000313" key="4">
    <source>
        <dbReference type="Proteomes" id="UP000235371"/>
    </source>
</evidence>
<accession>A0A2J6TCR5</accession>
<protein>
    <submittedName>
        <fullName evidence="3">Putative retrograde regulation protein 2</fullName>
    </submittedName>
</protein>
<dbReference type="AlphaFoldDB" id="A0A2J6TCR5"/>
<reference evidence="3 4" key="1">
    <citation type="submission" date="2016-04" db="EMBL/GenBank/DDBJ databases">
        <title>A degradative enzymes factory behind the ericoid mycorrhizal symbiosis.</title>
        <authorList>
            <consortium name="DOE Joint Genome Institute"/>
            <person name="Martino E."/>
            <person name="Morin E."/>
            <person name="Grelet G."/>
            <person name="Kuo A."/>
            <person name="Kohler A."/>
            <person name="Daghino S."/>
            <person name="Barry K."/>
            <person name="Choi C."/>
            <person name="Cichocki N."/>
            <person name="Clum A."/>
            <person name="Copeland A."/>
            <person name="Hainaut M."/>
            <person name="Haridas S."/>
            <person name="Labutti K."/>
            <person name="Lindquist E."/>
            <person name="Lipzen A."/>
            <person name="Khouja H.-R."/>
            <person name="Murat C."/>
            <person name="Ohm R."/>
            <person name="Olson A."/>
            <person name="Spatafora J."/>
            <person name="Veneault-Fourrey C."/>
            <person name="Henrissat B."/>
            <person name="Grigoriev I."/>
            <person name="Martin F."/>
            <person name="Perotto S."/>
        </authorList>
    </citation>
    <scope>NUCLEOTIDE SEQUENCE [LARGE SCALE GENOMIC DNA]</scope>
    <source>
        <strain evidence="3 4">E</strain>
    </source>
</reference>
<dbReference type="GeneID" id="36593885"/>
<organism evidence="3 4">
    <name type="scientific">Hyaloscypha bicolor E</name>
    <dbReference type="NCBI Taxonomy" id="1095630"/>
    <lineage>
        <taxon>Eukaryota</taxon>
        <taxon>Fungi</taxon>
        <taxon>Dikarya</taxon>
        <taxon>Ascomycota</taxon>
        <taxon>Pezizomycotina</taxon>
        <taxon>Leotiomycetes</taxon>
        <taxon>Helotiales</taxon>
        <taxon>Hyaloscyphaceae</taxon>
        <taxon>Hyaloscypha</taxon>
        <taxon>Hyaloscypha bicolor</taxon>
    </lineage>
</organism>
<feature type="domain" description="Ppx/GppA phosphatase N-terminal" evidence="1">
    <location>
        <begin position="54"/>
        <end position="357"/>
    </location>
</feature>
<dbReference type="SUPFAM" id="SSF53067">
    <property type="entry name" value="Actin-like ATPase domain"/>
    <property type="match status" value="2"/>
</dbReference>
<feature type="domain" description="RTG2 C-terminal" evidence="2">
    <location>
        <begin position="367"/>
        <end position="543"/>
    </location>
</feature>
<evidence type="ECO:0000259" key="1">
    <source>
        <dbReference type="Pfam" id="PF02541"/>
    </source>
</evidence>
<keyword evidence="4" id="KW-1185">Reference proteome</keyword>
<dbReference type="Gene3D" id="3.30.420.150">
    <property type="entry name" value="Exopolyphosphatase. Domain 2"/>
    <property type="match status" value="1"/>
</dbReference>
<dbReference type="RefSeq" id="XP_024737676.1">
    <property type="nucleotide sequence ID" value="XM_024885808.1"/>
</dbReference>
<dbReference type="OrthoDB" id="2014654at2759"/>
<name>A0A2J6TCR5_9HELO</name>
<evidence type="ECO:0000259" key="2">
    <source>
        <dbReference type="Pfam" id="PF23566"/>
    </source>
</evidence>
<sequence length="574" mass="62614">MAETMESVITIHNFSAKMSTFDPNHIENHLYGLVDMGSNGIRFSISDLSPPRSRLLHCVYRERAGISLYDALHESMPGSLPFHFSKHTITQVADTLGRFKGICDSYGVHKDHISVFATEAMRTANNRDEMLRAIKTSSGLTVDILNPGMESLFGAMGARSGFTQVNGLFMDLGGGSVQMTYVNSAAGAGYDVLAAEAARSMPFGAAKLTAALSTQDTAQAAKTELRSSMKDTFEGLKDKFTLLKEQENDDGVTIYFCGGGFRGYGSMLMHTDPIQPYPIPAIGGYVVPGYRFVKWREMLHANNYEEGKIYGMSKRRREQFPAIVTVVQSLVEAIPKIKEVVFCSGGNREGVLFMKLPPEIRESSPLPLLPAGSPNQKKEVVDSIAACITSALPKDYPAIFSAELLNYVAKNIWQNMGDPDDANSAKALHNPISGQLAGLPGMTHQIRGTLALTMCARWGMAPGPADKKLYENLQALIGPEMCWWCDYIGTVAGLLATLTPAFPSSENALGKMVKFETWTGHGLGKKGHKVGIRLKIFLSEHARRGIRAGDLEGMFGRVGKGLPLEWKVEAEVEN</sequence>